<keyword evidence="8 11" id="KW-0067">ATP-binding</keyword>
<feature type="binding site" evidence="11">
    <location>
        <position position="484"/>
    </location>
    <ligand>
        <name>Zn(2+)</name>
        <dbReference type="ChEBI" id="CHEBI:29105"/>
        <label>2</label>
    </ligand>
</feature>
<dbReference type="Pfam" id="PF18319">
    <property type="entry name" value="Zn_ribbon_PriA"/>
    <property type="match status" value="1"/>
</dbReference>
<dbReference type="EC" id="5.6.2.4" evidence="11"/>
<dbReference type="Gene3D" id="3.40.50.300">
    <property type="entry name" value="P-loop containing nucleotide triphosphate hydrolases"/>
    <property type="match status" value="2"/>
</dbReference>
<proteinExistence type="inferred from homology"/>
<organism evidence="13 14">
    <name type="scientific">Aquilutibacter rugosus</name>
    <dbReference type="NCBI Taxonomy" id="3115820"/>
    <lineage>
        <taxon>Bacteria</taxon>
        <taxon>Pseudomonadati</taxon>
        <taxon>Pseudomonadota</taxon>
        <taxon>Gammaproteobacteria</taxon>
        <taxon>Lysobacterales</taxon>
        <taxon>Lysobacteraceae</taxon>
        <taxon>Aquilutibacter</taxon>
    </lineage>
</organism>
<dbReference type="NCBIfam" id="NF004067">
    <property type="entry name" value="PRK05580.1-4"/>
    <property type="match status" value="1"/>
</dbReference>
<dbReference type="Pfam" id="PF18074">
    <property type="entry name" value="PriA_C"/>
    <property type="match status" value="1"/>
</dbReference>
<feature type="binding site" evidence="11">
    <location>
        <position position="463"/>
    </location>
    <ligand>
        <name>Zn(2+)</name>
        <dbReference type="ChEBI" id="CHEBI:29105"/>
        <label>2</label>
    </ligand>
</feature>
<evidence type="ECO:0000256" key="3">
    <source>
        <dbReference type="ARBA" id="ARBA00022723"/>
    </source>
</evidence>
<keyword evidence="10 11" id="KW-0413">Isomerase</keyword>
<evidence type="ECO:0000256" key="10">
    <source>
        <dbReference type="ARBA" id="ARBA00023235"/>
    </source>
</evidence>
<dbReference type="InterPro" id="IPR041222">
    <property type="entry name" value="PriA_3primeBD"/>
</dbReference>
<evidence type="ECO:0000256" key="11">
    <source>
        <dbReference type="HAMAP-Rule" id="MF_00983"/>
    </source>
</evidence>
<protein>
    <recommendedName>
        <fullName evidence="11">Replication restart protein PriA</fullName>
    </recommendedName>
    <alternativeName>
        <fullName evidence="11">ATP-dependent DNA helicase PriA</fullName>
        <ecNumber evidence="11">5.6.2.4</ecNumber>
    </alternativeName>
    <alternativeName>
        <fullName evidence="11">DNA 3'-5' helicase PriA</fullName>
    </alternativeName>
</protein>
<reference evidence="13 14" key="1">
    <citation type="submission" date="2024-01" db="EMBL/GenBank/DDBJ databases">
        <title>Novel species of the genus Luteimonas isolated from rivers.</title>
        <authorList>
            <person name="Lu H."/>
        </authorList>
    </citation>
    <scope>NUCLEOTIDE SEQUENCE [LARGE SCALE GENOMIC DNA]</scope>
    <source>
        <strain evidence="13 14">FXH3W</strain>
    </source>
</reference>
<dbReference type="InterPro" id="IPR042115">
    <property type="entry name" value="PriA_3primeBD_sf"/>
</dbReference>
<dbReference type="HAMAP" id="MF_00983">
    <property type="entry name" value="PriA"/>
    <property type="match status" value="1"/>
</dbReference>
<keyword evidence="1 11" id="KW-0639">Primosome</keyword>
<evidence type="ECO:0000256" key="2">
    <source>
        <dbReference type="ARBA" id="ARBA00022705"/>
    </source>
</evidence>
<dbReference type="InterPro" id="IPR011545">
    <property type="entry name" value="DEAD/DEAH_box_helicase_dom"/>
</dbReference>
<comment type="similarity">
    <text evidence="11">Belongs to the helicase family. PriA subfamily.</text>
</comment>
<comment type="catalytic activity">
    <reaction evidence="11">
        <text>Couples ATP hydrolysis with the unwinding of duplex DNA by translocating in the 3'-5' direction.</text>
        <dbReference type="EC" id="5.6.2.4"/>
    </reaction>
</comment>
<feature type="binding site" evidence="11">
    <location>
        <position position="497"/>
    </location>
    <ligand>
        <name>Zn(2+)</name>
        <dbReference type="ChEBI" id="CHEBI:29105"/>
        <label>1</label>
    </ligand>
</feature>
<dbReference type="InterPro" id="IPR041236">
    <property type="entry name" value="PriA_C"/>
</dbReference>
<dbReference type="InterPro" id="IPR014001">
    <property type="entry name" value="Helicase_ATP-bd"/>
</dbReference>
<name>A0ABU7UY89_9GAMM</name>
<accession>A0ABU7UY89</accession>
<comment type="cofactor">
    <cofactor evidence="11">
        <name>Zn(2+)</name>
        <dbReference type="ChEBI" id="CHEBI:29105"/>
    </cofactor>
    <text evidence="11">Binds 2 zinc ions per subunit.</text>
</comment>
<keyword evidence="9 11" id="KW-0238">DNA-binding</keyword>
<dbReference type="Pfam" id="PF00271">
    <property type="entry name" value="Helicase_C"/>
    <property type="match status" value="1"/>
</dbReference>
<dbReference type="SUPFAM" id="SSF52540">
    <property type="entry name" value="P-loop containing nucleoside triphosphate hydrolases"/>
    <property type="match status" value="2"/>
</dbReference>
<comment type="subunit">
    <text evidence="11">Component of the replication restart primosome.</text>
</comment>
<keyword evidence="2 11" id="KW-0235">DNA replication</keyword>
<evidence type="ECO:0000256" key="4">
    <source>
        <dbReference type="ARBA" id="ARBA00022741"/>
    </source>
</evidence>
<evidence type="ECO:0000259" key="12">
    <source>
        <dbReference type="PROSITE" id="PS51192"/>
    </source>
</evidence>
<dbReference type="InterPro" id="IPR005259">
    <property type="entry name" value="PriA"/>
</dbReference>
<evidence type="ECO:0000256" key="1">
    <source>
        <dbReference type="ARBA" id="ARBA00022515"/>
    </source>
</evidence>
<dbReference type="PROSITE" id="PS51192">
    <property type="entry name" value="HELICASE_ATP_BIND_1"/>
    <property type="match status" value="1"/>
</dbReference>
<dbReference type="CDD" id="cd18804">
    <property type="entry name" value="SF2_C_priA"/>
    <property type="match status" value="1"/>
</dbReference>
<comment type="catalytic activity">
    <reaction evidence="11">
        <text>ATP + H2O = ADP + phosphate + H(+)</text>
        <dbReference type="Rhea" id="RHEA:13065"/>
        <dbReference type="ChEBI" id="CHEBI:15377"/>
        <dbReference type="ChEBI" id="CHEBI:15378"/>
        <dbReference type="ChEBI" id="CHEBI:30616"/>
        <dbReference type="ChEBI" id="CHEBI:43474"/>
        <dbReference type="ChEBI" id="CHEBI:456216"/>
        <dbReference type="EC" id="5.6.2.4"/>
    </reaction>
</comment>
<dbReference type="PANTHER" id="PTHR30580:SF0">
    <property type="entry name" value="PRIMOSOMAL PROTEIN N"/>
    <property type="match status" value="1"/>
</dbReference>
<sequence>MPATELPPAETPVETVWKIVVNVPLWGQFDYRPADGTSVSPADIGKRVRVPFGRGGHERIGLITAIGPAGVEQVLPATLLDTEAPLLPGELLESLVWLHRYTVSPLGETVWQALPKPMRDGDPATLEPVAMLTTTGDPATLRGGKYKSALESLLTQGVLPESEARERHTGAVVNELLRRDLVRLEPVSISERLALADAAGRRWRDEPEHPLHRLQLTQQQHDAVHAIAADPDAYHGWLLEGVTGSGKTEVYLRLIAQTLAAGRQALILVPEIGLTPQTLQRFEQRLGVPVDAYHSGLSDKDRAQVWLRARAGLARVIVGTRSAAFLPLPNPGLFIVDEEHDGSFKQFDGIRYNARDFLVQRGHRVGRPIVLGSATPSLESLHNAQSGRYGLLRLTERAHGGATHPQMHIVDMRGVPLEAGLSPVVLKAIQVHLERGEQVLVFRNRRGYAPVLLCHDCGWSAQCQQCDAPMTVHRQGRRLQCHHCGASCTAPPACPDCGGLALHPQGIGTERLEEFLSERFADLAPVVRIDRGSTRTRDGLQQRLASVGDGAGLLIGTQMLAKGHHLPNLTLVVVVGADEGLFSTDFRAGERLAQQLIQVAGRAGRADKPGVVLIQTHHPDHLLLQRLLAADYDAVAQTELDERSKASWPPFVALALIRAEGRHVADVREFLQSVANAFGPYPNVMVMGPLPAPMPKRAGYLREQLLLQADSRADLHFALQRVIPTVYGAPLARKVRWSLDVDPYDLY</sequence>
<feature type="binding site" evidence="11">
    <location>
        <position position="481"/>
    </location>
    <ligand>
        <name>Zn(2+)</name>
        <dbReference type="ChEBI" id="CHEBI:29105"/>
        <label>2</label>
    </ligand>
</feature>
<keyword evidence="4 11" id="KW-0547">Nucleotide-binding</keyword>
<keyword evidence="14" id="KW-1185">Reference proteome</keyword>
<keyword evidence="6 11" id="KW-0347">Helicase</keyword>
<dbReference type="Gene3D" id="3.40.1440.60">
    <property type="entry name" value="PriA, 3(prime) DNA-binding domain"/>
    <property type="match status" value="1"/>
</dbReference>
<comment type="caution">
    <text evidence="13">The sequence shown here is derived from an EMBL/GenBank/DDBJ whole genome shotgun (WGS) entry which is preliminary data.</text>
</comment>
<dbReference type="EMBL" id="JAZHBO010000001">
    <property type="protein sequence ID" value="MEF2155432.1"/>
    <property type="molecule type" value="Genomic_DNA"/>
</dbReference>
<dbReference type="Proteomes" id="UP001356170">
    <property type="component" value="Unassembled WGS sequence"/>
</dbReference>
<evidence type="ECO:0000313" key="13">
    <source>
        <dbReference type="EMBL" id="MEF2155432.1"/>
    </source>
</evidence>
<gene>
    <name evidence="11" type="primary">priA</name>
    <name evidence="13" type="ORF">V3390_04190</name>
</gene>
<evidence type="ECO:0000313" key="14">
    <source>
        <dbReference type="Proteomes" id="UP001356170"/>
    </source>
</evidence>
<evidence type="ECO:0000256" key="9">
    <source>
        <dbReference type="ARBA" id="ARBA00023125"/>
    </source>
</evidence>
<dbReference type="RefSeq" id="WP_331703477.1">
    <property type="nucleotide sequence ID" value="NZ_JAZHBO010000001.1"/>
</dbReference>
<dbReference type="SMART" id="SM00487">
    <property type="entry name" value="DEXDc"/>
    <property type="match status" value="1"/>
</dbReference>
<keyword evidence="7 11" id="KW-0862">Zinc</keyword>
<dbReference type="InterPro" id="IPR027417">
    <property type="entry name" value="P-loop_NTPase"/>
</dbReference>
<dbReference type="Pfam" id="PF00270">
    <property type="entry name" value="DEAD"/>
    <property type="match status" value="1"/>
</dbReference>
<dbReference type="GO" id="GO:0016787">
    <property type="term" value="F:hydrolase activity"/>
    <property type="evidence" value="ECO:0007669"/>
    <property type="project" value="UniProtKB-KW"/>
</dbReference>
<keyword evidence="3 11" id="KW-0479">Metal-binding</keyword>
<feature type="binding site" evidence="11">
    <location>
        <position position="494"/>
    </location>
    <ligand>
        <name>Zn(2+)</name>
        <dbReference type="ChEBI" id="CHEBI:29105"/>
        <label>1</label>
    </ligand>
</feature>
<dbReference type="SMART" id="SM00490">
    <property type="entry name" value="HELICc"/>
    <property type="match status" value="1"/>
</dbReference>
<feature type="domain" description="Helicase ATP-binding" evidence="12">
    <location>
        <begin position="228"/>
        <end position="394"/>
    </location>
</feature>
<dbReference type="Pfam" id="PF17764">
    <property type="entry name" value="PriA_3primeBD"/>
    <property type="match status" value="1"/>
</dbReference>
<dbReference type="CDD" id="cd17929">
    <property type="entry name" value="DEXHc_priA"/>
    <property type="match status" value="1"/>
</dbReference>
<feature type="binding site" evidence="11">
    <location>
        <position position="466"/>
    </location>
    <ligand>
        <name>Zn(2+)</name>
        <dbReference type="ChEBI" id="CHEBI:29105"/>
        <label>2</label>
    </ligand>
</feature>
<evidence type="ECO:0000256" key="8">
    <source>
        <dbReference type="ARBA" id="ARBA00022840"/>
    </source>
</evidence>
<dbReference type="InterPro" id="IPR040498">
    <property type="entry name" value="PriA_CRR"/>
</dbReference>
<evidence type="ECO:0000256" key="6">
    <source>
        <dbReference type="ARBA" id="ARBA00022806"/>
    </source>
</evidence>
<comment type="function">
    <text evidence="11">Initiates the restart of stalled replication forks, which reloads the replicative helicase on sites other than the origin of replication. Recognizes and binds to abandoned replication forks and remodels them to uncover a helicase loading site. Promotes assembly of the primosome at these replication forks.</text>
</comment>
<evidence type="ECO:0000256" key="7">
    <source>
        <dbReference type="ARBA" id="ARBA00022833"/>
    </source>
</evidence>
<feature type="binding site" evidence="11">
    <location>
        <position position="457"/>
    </location>
    <ligand>
        <name>Zn(2+)</name>
        <dbReference type="ChEBI" id="CHEBI:29105"/>
        <label>1</label>
    </ligand>
</feature>
<evidence type="ECO:0000256" key="5">
    <source>
        <dbReference type="ARBA" id="ARBA00022801"/>
    </source>
</evidence>
<dbReference type="PANTHER" id="PTHR30580">
    <property type="entry name" value="PRIMOSOMAL PROTEIN N"/>
    <property type="match status" value="1"/>
</dbReference>
<keyword evidence="5 11" id="KW-0378">Hydrolase</keyword>
<dbReference type="InterPro" id="IPR001650">
    <property type="entry name" value="Helicase_C-like"/>
</dbReference>
<dbReference type="NCBIfam" id="TIGR00595">
    <property type="entry name" value="priA"/>
    <property type="match status" value="1"/>
</dbReference>
<feature type="binding site" evidence="11">
    <location>
        <position position="454"/>
    </location>
    <ligand>
        <name>Zn(2+)</name>
        <dbReference type="ChEBI" id="CHEBI:29105"/>
        <label>1</label>
    </ligand>
</feature>